<dbReference type="PANTHER" id="PTHR19372">
    <property type="entry name" value="SULFITE REDUCTASE"/>
    <property type="match status" value="1"/>
</dbReference>
<feature type="domain" description="Moybdenum cofactor oxidoreductase dimerisation" evidence="7">
    <location>
        <begin position="293"/>
        <end position="405"/>
    </location>
</feature>
<keyword evidence="5" id="KW-0472">Membrane</keyword>
<accession>A0A7W7K895</accession>
<reference evidence="8 9" key="1">
    <citation type="submission" date="2020-08" db="EMBL/GenBank/DDBJ databases">
        <title>Functional genomics of gut bacteria from endangered species of beetles.</title>
        <authorList>
            <person name="Carlos-Shanley C."/>
        </authorList>
    </citation>
    <scope>NUCLEOTIDE SEQUENCE [LARGE SCALE GENOMIC DNA]</scope>
    <source>
        <strain evidence="8 9">S00245</strain>
    </source>
</reference>
<evidence type="ECO:0000256" key="2">
    <source>
        <dbReference type="ARBA" id="ARBA00022505"/>
    </source>
</evidence>
<evidence type="ECO:0000259" key="6">
    <source>
        <dbReference type="Pfam" id="PF00174"/>
    </source>
</evidence>
<sequence>MTDDRRDREVPVAGGGLLHRRALLMAGAITGGGLATSVFAAGRSPPPASMLQPGAALSGYGARSRSGAAIQRIVPELPFPGTGSSRTPLQLLEGTITPNGLHFERHHNGVPQIDPATHELLVHGLVRQPLLFRYEDLLRYPRESRVLFLECSGNSGALGAPEPVQASAGQLNGLVSGAEWTGVRLSRLLGEAGLTGEAAWVQAEGADAAGMVRSIPLSICLDDAMVALFQNGEPLRPEQGFPMRLLLPGIEGNASVKWLRRLKVMAAPAFSREETSKYTDLLPDGKAEQFSLRMGVKSIILNPSYGLDLHGAGYQEISGLAWSGRGSIRKVEVSADGGATWGEAALGGPVLPKALTRFRMPWRWNGAPATLMSRATDETGAVQPLRAAWLAQSGASKGYHSNVVQSWRVQADGKIAHVYA</sequence>
<comment type="cofactor">
    <cofactor evidence="1">
        <name>Mo-molybdopterin</name>
        <dbReference type="ChEBI" id="CHEBI:71302"/>
    </cofactor>
</comment>
<name>A0A7W7K895_9SPHN</name>
<evidence type="ECO:0000256" key="3">
    <source>
        <dbReference type="ARBA" id="ARBA00022723"/>
    </source>
</evidence>
<dbReference type="Pfam" id="PF03404">
    <property type="entry name" value="Mo-co_dimer"/>
    <property type="match status" value="1"/>
</dbReference>
<dbReference type="NCBIfam" id="TIGR04555">
    <property type="entry name" value="sulfite_DH_soxC"/>
    <property type="match status" value="1"/>
</dbReference>
<evidence type="ECO:0000256" key="5">
    <source>
        <dbReference type="SAM" id="Phobius"/>
    </source>
</evidence>
<dbReference type="GO" id="GO:0030151">
    <property type="term" value="F:molybdenum ion binding"/>
    <property type="evidence" value="ECO:0007669"/>
    <property type="project" value="InterPro"/>
</dbReference>
<dbReference type="PRINTS" id="PR00407">
    <property type="entry name" value="EUMOPTERIN"/>
</dbReference>
<dbReference type="RefSeq" id="WP_184242995.1">
    <property type="nucleotide sequence ID" value="NZ_JACHLR010000003.1"/>
</dbReference>
<dbReference type="InterPro" id="IPR000572">
    <property type="entry name" value="OxRdtase_Mopterin-bd_dom"/>
</dbReference>
<evidence type="ECO:0000256" key="4">
    <source>
        <dbReference type="ARBA" id="ARBA00023002"/>
    </source>
</evidence>
<dbReference type="Gene3D" id="2.60.40.650">
    <property type="match status" value="1"/>
</dbReference>
<dbReference type="EMBL" id="JACHLR010000003">
    <property type="protein sequence ID" value="MBB4857731.1"/>
    <property type="molecule type" value="Genomic_DNA"/>
</dbReference>
<evidence type="ECO:0000313" key="8">
    <source>
        <dbReference type="EMBL" id="MBB4857731.1"/>
    </source>
</evidence>
<dbReference type="Proteomes" id="UP000555448">
    <property type="component" value="Unassembled WGS sequence"/>
</dbReference>
<dbReference type="InterPro" id="IPR014756">
    <property type="entry name" value="Ig_E-set"/>
</dbReference>
<dbReference type="InterPro" id="IPR005066">
    <property type="entry name" value="MoCF_OxRdtse_dimer"/>
</dbReference>
<dbReference type="InterPro" id="IPR008335">
    <property type="entry name" value="Mopterin_OxRdtase_euk"/>
</dbReference>
<dbReference type="GO" id="GO:0020037">
    <property type="term" value="F:heme binding"/>
    <property type="evidence" value="ECO:0007669"/>
    <property type="project" value="TreeGrafter"/>
</dbReference>
<evidence type="ECO:0000259" key="7">
    <source>
        <dbReference type="Pfam" id="PF03404"/>
    </source>
</evidence>
<keyword evidence="5" id="KW-0812">Transmembrane</keyword>
<keyword evidence="3" id="KW-0479">Metal-binding</keyword>
<dbReference type="Gene3D" id="3.90.420.10">
    <property type="entry name" value="Oxidoreductase, molybdopterin-binding domain"/>
    <property type="match status" value="1"/>
</dbReference>
<keyword evidence="9" id="KW-1185">Reference proteome</keyword>
<dbReference type="GO" id="GO:0006790">
    <property type="term" value="P:sulfur compound metabolic process"/>
    <property type="evidence" value="ECO:0007669"/>
    <property type="project" value="TreeGrafter"/>
</dbReference>
<dbReference type="InterPro" id="IPR036374">
    <property type="entry name" value="OxRdtase_Mopterin-bd_sf"/>
</dbReference>
<proteinExistence type="predicted"/>
<keyword evidence="4" id="KW-0560">Oxidoreductase</keyword>
<dbReference type="GO" id="GO:0043546">
    <property type="term" value="F:molybdopterin cofactor binding"/>
    <property type="evidence" value="ECO:0007669"/>
    <property type="project" value="TreeGrafter"/>
</dbReference>
<feature type="transmembrane region" description="Helical" evidence="5">
    <location>
        <begin position="21"/>
        <end position="42"/>
    </location>
</feature>
<feature type="domain" description="Oxidoreductase molybdopterin-binding" evidence="6">
    <location>
        <begin position="107"/>
        <end position="268"/>
    </location>
</feature>
<dbReference type="PANTHER" id="PTHR19372:SF7">
    <property type="entry name" value="SULFITE OXIDASE, MITOCHONDRIAL"/>
    <property type="match status" value="1"/>
</dbReference>
<evidence type="ECO:0000256" key="1">
    <source>
        <dbReference type="ARBA" id="ARBA00001924"/>
    </source>
</evidence>
<dbReference type="Pfam" id="PF00174">
    <property type="entry name" value="Oxidored_molyb"/>
    <property type="match status" value="1"/>
</dbReference>
<dbReference type="AlphaFoldDB" id="A0A7W7K895"/>
<dbReference type="InterPro" id="IPR030835">
    <property type="entry name" value="Sulfite_DH_SoxC"/>
</dbReference>
<organism evidence="8 9">
    <name type="scientific">Novosphingobium chloroacetimidivorans</name>
    <dbReference type="NCBI Taxonomy" id="1428314"/>
    <lineage>
        <taxon>Bacteria</taxon>
        <taxon>Pseudomonadati</taxon>
        <taxon>Pseudomonadota</taxon>
        <taxon>Alphaproteobacteria</taxon>
        <taxon>Sphingomonadales</taxon>
        <taxon>Sphingomonadaceae</taxon>
        <taxon>Novosphingobium</taxon>
    </lineage>
</organism>
<dbReference type="GO" id="GO:0008482">
    <property type="term" value="F:sulfite oxidase activity"/>
    <property type="evidence" value="ECO:0007669"/>
    <property type="project" value="TreeGrafter"/>
</dbReference>
<protein>
    <submittedName>
        <fullName evidence="8">Sulfane dehydrogenase subunit SoxC</fullName>
    </submittedName>
</protein>
<keyword evidence="5" id="KW-1133">Transmembrane helix</keyword>
<dbReference type="SUPFAM" id="SSF56524">
    <property type="entry name" value="Oxidoreductase molybdopterin-binding domain"/>
    <property type="match status" value="1"/>
</dbReference>
<keyword evidence="2" id="KW-0500">Molybdenum</keyword>
<dbReference type="SUPFAM" id="SSF81296">
    <property type="entry name" value="E set domains"/>
    <property type="match status" value="1"/>
</dbReference>
<evidence type="ECO:0000313" key="9">
    <source>
        <dbReference type="Proteomes" id="UP000555448"/>
    </source>
</evidence>
<gene>
    <name evidence="8" type="ORF">HNO88_001042</name>
</gene>
<comment type="caution">
    <text evidence="8">The sequence shown here is derived from an EMBL/GenBank/DDBJ whole genome shotgun (WGS) entry which is preliminary data.</text>
</comment>